<dbReference type="KEGG" id="cbot:ATE48_16825"/>
<dbReference type="EMBL" id="CP013244">
    <property type="protein sequence ID" value="ANP47453.1"/>
    <property type="molecule type" value="Genomic_DNA"/>
</dbReference>
<keyword evidence="3" id="KW-1185">Reference proteome</keyword>
<feature type="signal peptide" evidence="1">
    <location>
        <begin position="1"/>
        <end position="21"/>
    </location>
</feature>
<dbReference type="OrthoDB" id="8479149at2"/>
<gene>
    <name evidence="2" type="ORF">ATE48_16825</name>
</gene>
<dbReference type="PROSITE" id="PS51257">
    <property type="entry name" value="PROKAR_LIPOPROTEIN"/>
    <property type="match status" value="1"/>
</dbReference>
<evidence type="ECO:0008006" key="4">
    <source>
        <dbReference type="Google" id="ProtNLM"/>
    </source>
</evidence>
<accession>A0A1B1ALL6</accession>
<proteinExistence type="predicted"/>
<organism evidence="2 3">
    <name type="scientific">Candidatus Viadribacter manganicus</name>
    <dbReference type="NCBI Taxonomy" id="1759059"/>
    <lineage>
        <taxon>Bacteria</taxon>
        <taxon>Pseudomonadati</taxon>
        <taxon>Pseudomonadota</taxon>
        <taxon>Alphaproteobacteria</taxon>
        <taxon>Hyphomonadales</taxon>
        <taxon>Hyphomonadaceae</taxon>
        <taxon>Candidatus Viadribacter</taxon>
    </lineage>
</organism>
<dbReference type="InParanoid" id="A0A1B1ALL6"/>
<evidence type="ECO:0000256" key="1">
    <source>
        <dbReference type="SAM" id="SignalP"/>
    </source>
</evidence>
<sequence length="187" mass="19874">MRIVLLAAVLALSACNQSNMAASNAPGCARSATHEINWTTEGAPDTITTRSEGPTCAQAAVTFVARDSAGNPLWTFASTYYDMTAGGIPPEGAPAISDEQMDTFLAGWADVSTMHSGELPEWREGVATLTQSATTFAYDTPFERETYEMLRARNLPMICYAAAVEATQCLLVDPASHAPTMIVAYGP</sequence>
<protein>
    <recommendedName>
        <fullName evidence="4">Lipoprotein</fullName>
    </recommendedName>
</protein>
<reference evidence="2 3" key="1">
    <citation type="submission" date="2015-11" db="EMBL/GenBank/DDBJ databases">
        <title>Whole-Genome Sequence of Candidatus Oderbacter manganicum from the National Park Lower Oder Valley, Germany.</title>
        <authorList>
            <person name="Braun B."/>
            <person name="Liere K."/>
            <person name="Szewzyk U."/>
        </authorList>
    </citation>
    <scope>NUCLEOTIDE SEQUENCE [LARGE SCALE GENOMIC DNA]</scope>
    <source>
        <strain evidence="2 3">OTSz_A_272</strain>
    </source>
</reference>
<evidence type="ECO:0000313" key="3">
    <source>
        <dbReference type="Proteomes" id="UP000092498"/>
    </source>
</evidence>
<keyword evidence="1" id="KW-0732">Signal</keyword>
<dbReference type="RefSeq" id="WP_066773597.1">
    <property type="nucleotide sequence ID" value="NZ_CP013244.1"/>
</dbReference>
<feature type="chain" id="PRO_5008518991" description="Lipoprotein" evidence="1">
    <location>
        <begin position="22"/>
        <end position="187"/>
    </location>
</feature>
<evidence type="ECO:0000313" key="2">
    <source>
        <dbReference type="EMBL" id="ANP47453.1"/>
    </source>
</evidence>
<dbReference type="Proteomes" id="UP000092498">
    <property type="component" value="Chromosome"/>
</dbReference>
<name>A0A1B1ALL6_9PROT</name>
<dbReference type="AlphaFoldDB" id="A0A1B1ALL6"/>
<dbReference type="STRING" id="1759059.ATE48_16825"/>